<evidence type="ECO:0000256" key="1">
    <source>
        <dbReference type="ARBA" id="ARBA00007768"/>
    </source>
</evidence>
<organism evidence="3 4">
    <name type="scientific">Pararge aegeria aegeria</name>
    <dbReference type="NCBI Taxonomy" id="348720"/>
    <lineage>
        <taxon>Eukaryota</taxon>
        <taxon>Metazoa</taxon>
        <taxon>Ecdysozoa</taxon>
        <taxon>Arthropoda</taxon>
        <taxon>Hexapoda</taxon>
        <taxon>Insecta</taxon>
        <taxon>Pterygota</taxon>
        <taxon>Neoptera</taxon>
        <taxon>Endopterygota</taxon>
        <taxon>Lepidoptera</taxon>
        <taxon>Glossata</taxon>
        <taxon>Ditrysia</taxon>
        <taxon>Papilionoidea</taxon>
        <taxon>Nymphalidae</taxon>
        <taxon>Satyrinae</taxon>
        <taxon>Satyrini</taxon>
        <taxon>Parargina</taxon>
        <taxon>Pararge</taxon>
    </lineage>
</organism>
<name>A0A8S4R9E6_9NEOP</name>
<accession>A0A8S4R9E6</accession>
<dbReference type="AlphaFoldDB" id="A0A8S4R9E6"/>
<dbReference type="PANTHER" id="PTHR12598">
    <property type="entry name" value="COPPER HOMEOSTASIS PROTEIN CUTC"/>
    <property type="match status" value="1"/>
</dbReference>
<dbReference type="HAMAP" id="MF_00795">
    <property type="entry name" value="CutC"/>
    <property type="match status" value="1"/>
</dbReference>
<dbReference type="GO" id="GO:0005507">
    <property type="term" value="F:copper ion binding"/>
    <property type="evidence" value="ECO:0007669"/>
    <property type="project" value="TreeGrafter"/>
</dbReference>
<evidence type="ECO:0000313" key="4">
    <source>
        <dbReference type="Proteomes" id="UP000838756"/>
    </source>
</evidence>
<dbReference type="Pfam" id="PF03932">
    <property type="entry name" value="CutC"/>
    <property type="match status" value="1"/>
</dbReference>
<evidence type="ECO:0000256" key="2">
    <source>
        <dbReference type="ARBA" id="ARBA00019014"/>
    </source>
</evidence>
<gene>
    <name evidence="3" type="primary">jg10810</name>
    <name evidence="3" type="ORF">PAEG_LOCUS11483</name>
</gene>
<dbReference type="PANTHER" id="PTHR12598:SF0">
    <property type="entry name" value="COPPER HOMEOSTASIS PROTEIN CUTC HOMOLOG"/>
    <property type="match status" value="1"/>
</dbReference>
<proteinExistence type="inferred from homology"/>
<keyword evidence="4" id="KW-1185">Reference proteome</keyword>
<dbReference type="InterPro" id="IPR036822">
    <property type="entry name" value="CutC-like_dom_sf"/>
</dbReference>
<dbReference type="InterPro" id="IPR005627">
    <property type="entry name" value="CutC-like"/>
</dbReference>
<dbReference type="SUPFAM" id="SSF110395">
    <property type="entry name" value="CutC-like"/>
    <property type="match status" value="1"/>
</dbReference>
<sequence length="250" mass="27473">MLEVCIDSLESASNAIKGGADELELCSSLVEGGLTPSPGLVVEVIKLVKSQSCVANSVTPKPKVNVMIRSRGGSDFCYSPQEMTTMLSDIEVYKSLGVDRFVFGALTDKQGIDKTNCARIIEKALPIPVTFHRAFDLCLDPKKGIHDIVELGFNRLLTSGKQISADKREAIELLTFLIESFGKTIEIMPGAGINCDNAHIFFEIGFKMIHSSCKRTRQLPDIGTPHQTVSERNVRRGYIAEDLFGVEYKD</sequence>
<dbReference type="OrthoDB" id="7392499at2759"/>
<comment type="similarity">
    <text evidence="1">Belongs to the CutC family.</text>
</comment>
<dbReference type="Proteomes" id="UP000838756">
    <property type="component" value="Unassembled WGS sequence"/>
</dbReference>
<evidence type="ECO:0000313" key="3">
    <source>
        <dbReference type="EMBL" id="CAH2233528.1"/>
    </source>
</evidence>
<dbReference type="Gene3D" id="3.20.20.380">
    <property type="entry name" value="Copper homeostasis (CutC) domain"/>
    <property type="match status" value="1"/>
</dbReference>
<reference evidence="3" key="1">
    <citation type="submission" date="2022-03" db="EMBL/GenBank/DDBJ databases">
        <authorList>
            <person name="Lindestad O."/>
        </authorList>
    </citation>
    <scope>NUCLEOTIDE SEQUENCE</scope>
</reference>
<protein>
    <recommendedName>
        <fullName evidence="2">Copper homeostasis protein cutC homolog</fullName>
    </recommendedName>
</protein>
<dbReference type="EMBL" id="CAKXAJ010024976">
    <property type="protein sequence ID" value="CAH2233528.1"/>
    <property type="molecule type" value="Genomic_DNA"/>
</dbReference>
<comment type="caution">
    <text evidence="3">The sequence shown here is derived from an EMBL/GenBank/DDBJ whole genome shotgun (WGS) entry which is preliminary data.</text>
</comment>